<dbReference type="EMBL" id="FWZT01000001">
    <property type="protein sequence ID" value="SME89623.1"/>
    <property type="molecule type" value="Genomic_DNA"/>
</dbReference>
<proteinExistence type="predicted"/>
<organism evidence="1 2">
    <name type="scientific">Pseudobacteriovorax antillogorgiicola</name>
    <dbReference type="NCBI Taxonomy" id="1513793"/>
    <lineage>
        <taxon>Bacteria</taxon>
        <taxon>Pseudomonadati</taxon>
        <taxon>Bdellovibrionota</taxon>
        <taxon>Oligoflexia</taxon>
        <taxon>Oligoflexales</taxon>
        <taxon>Pseudobacteriovoracaceae</taxon>
        <taxon>Pseudobacteriovorax</taxon>
    </lineage>
</organism>
<dbReference type="RefSeq" id="WP_132314596.1">
    <property type="nucleotide sequence ID" value="NZ_FWZT01000001.1"/>
</dbReference>
<protein>
    <submittedName>
        <fullName evidence="1">Uncharacterized protein</fullName>
    </submittedName>
</protein>
<evidence type="ECO:0000313" key="2">
    <source>
        <dbReference type="Proteomes" id="UP000192907"/>
    </source>
</evidence>
<evidence type="ECO:0000313" key="1">
    <source>
        <dbReference type="EMBL" id="SME89623.1"/>
    </source>
</evidence>
<dbReference type="OrthoDB" id="5295201at2"/>
<reference evidence="2" key="1">
    <citation type="submission" date="2017-04" db="EMBL/GenBank/DDBJ databases">
        <authorList>
            <person name="Varghese N."/>
            <person name="Submissions S."/>
        </authorList>
    </citation>
    <scope>NUCLEOTIDE SEQUENCE [LARGE SCALE GENOMIC DNA]</scope>
    <source>
        <strain evidence="2">RKEM611</strain>
    </source>
</reference>
<dbReference type="Proteomes" id="UP000192907">
    <property type="component" value="Unassembled WGS sequence"/>
</dbReference>
<gene>
    <name evidence="1" type="ORF">SAMN06296036_101281</name>
</gene>
<sequence>MNSRDQKPSDKLGLEEIVKLANKVGLEYVEAKKRAEYLELMKSPTKAKIAIKYDTGEHNEAKLKRLTETDPEYLSFIEQLAEARRDSDRLKVRYESYKNLFDARRSLLSYQKEEMKLI</sequence>
<dbReference type="AlphaFoldDB" id="A0A1Y6B8B1"/>
<accession>A0A1Y6B8B1</accession>
<name>A0A1Y6B8B1_9BACT</name>
<keyword evidence="2" id="KW-1185">Reference proteome</keyword>